<dbReference type="CDD" id="cd01562">
    <property type="entry name" value="Thr-dehyd"/>
    <property type="match status" value="1"/>
</dbReference>
<dbReference type="InterPro" id="IPR036052">
    <property type="entry name" value="TrpB-like_PALP_sf"/>
</dbReference>
<dbReference type="SUPFAM" id="SSF53686">
    <property type="entry name" value="Tryptophan synthase beta subunit-like PLP-dependent enzymes"/>
    <property type="match status" value="1"/>
</dbReference>
<organism evidence="7 8">
    <name type="scientific">Ancylobacter crimeensis</name>
    <dbReference type="NCBI Taxonomy" id="2579147"/>
    <lineage>
        <taxon>Bacteria</taxon>
        <taxon>Pseudomonadati</taxon>
        <taxon>Pseudomonadota</taxon>
        <taxon>Alphaproteobacteria</taxon>
        <taxon>Hyphomicrobiales</taxon>
        <taxon>Xanthobacteraceae</taxon>
        <taxon>Ancylobacter</taxon>
    </lineage>
</organism>
<dbReference type="Proteomes" id="UP001203284">
    <property type="component" value="Unassembled WGS sequence"/>
</dbReference>
<evidence type="ECO:0000256" key="2">
    <source>
        <dbReference type="ARBA" id="ARBA00010869"/>
    </source>
</evidence>
<evidence type="ECO:0000256" key="3">
    <source>
        <dbReference type="ARBA" id="ARBA00022898"/>
    </source>
</evidence>
<evidence type="ECO:0000256" key="5">
    <source>
        <dbReference type="ARBA" id="ARBA00049406"/>
    </source>
</evidence>
<comment type="similarity">
    <text evidence="2">Belongs to the serine/threonine dehydratase family.</text>
</comment>
<sequence>MPITAPLPPDVTFADVEAAAVRIAGAIAHTPFVQSETLSAKLGAEIWLKFENLQFTASFKERGALNKLLTLSAAEKVRGVIAASAGNHAQGVAYHARRTGVSATIVMPTTTPNLKVERVREHGARVVLHGADFAEAAAEMLRLAQVEGLTIVHPFDDPAIIAGQGTAALEMLRAVPDLDMLVVPIGGGGLISGAAVVARAMRPDLRVVGVQSEIFPGMARAAKGFIGEPAPGSTVAEGIAVSEPGRLTRRIVAAGVDDIAVVSEDAIEEAIALLLGIEKTLCEGAGAAGIAAMIAQPPLFAGQRVGVILSGGNIDTRVLVAVLQRHLTRAGRMVRIRAELPDHPGALARLTATVAAHGGNIYELRHERLAATSRAKESSVSLDIELRNPSDLSGLMSRLAEEGFRARQDAF</sequence>
<dbReference type="InterPro" id="IPR002912">
    <property type="entry name" value="ACT_dom"/>
</dbReference>
<keyword evidence="8" id="KW-1185">Reference proteome</keyword>
<dbReference type="InterPro" id="IPR044561">
    <property type="entry name" value="ACT_ThrD-II-like"/>
</dbReference>
<dbReference type="PROSITE" id="PS51671">
    <property type="entry name" value="ACT"/>
    <property type="match status" value="1"/>
</dbReference>
<comment type="cofactor">
    <cofactor evidence="1">
        <name>pyridoxal 5'-phosphate</name>
        <dbReference type="ChEBI" id="CHEBI:597326"/>
    </cofactor>
</comment>
<evidence type="ECO:0000313" key="8">
    <source>
        <dbReference type="Proteomes" id="UP001203284"/>
    </source>
</evidence>
<keyword evidence="3" id="KW-0663">Pyridoxal phosphate</keyword>
<dbReference type="Pfam" id="PF00291">
    <property type="entry name" value="PALP"/>
    <property type="match status" value="1"/>
</dbReference>
<accession>A0ABT0D9W1</accession>
<gene>
    <name evidence="7" type="ORF">MWN34_07320</name>
</gene>
<proteinExistence type="inferred from homology"/>
<keyword evidence="4 7" id="KW-0456">Lyase</keyword>
<name>A0ABT0D9W1_9HYPH</name>
<dbReference type="InterPro" id="IPR005789">
    <property type="entry name" value="Thr_deHydtase_catblc"/>
</dbReference>
<comment type="catalytic activity">
    <reaction evidence="5">
        <text>L-serine = pyruvate + NH4(+)</text>
        <dbReference type="Rhea" id="RHEA:19169"/>
        <dbReference type="ChEBI" id="CHEBI:15361"/>
        <dbReference type="ChEBI" id="CHEBI:28938"/>
        <dbReference type="ChEBI" id="CHEBI:33384"/>
        <dbReference type="EC" id="4.3.1.17"/>
    </reaction>
</comment>
<dbReference type="NCBIfam" id="NF005600">
    <property type="entry name" value="PRK07334.1"/>
    <property type="match status" value="1"/>
</dbReference>
<dbReference type="InterPro" id="IPR001926">
    <property type="entry name" value="TrpB-like_PALP"/>
</dbReference>
<evidence type="ECO:0000313" key="7">
    <source>
        <dbReference type="EMBL" id="MCK0196722.1"/>
    </source>
</evidence>
<dbReference type="EC" id="4.3.1.19" evidence="7"/>
<protein>
    <submittedName>
        <fullName evidence="7">Threonine ammonia-lyase</fullName>
        <ecNumber evidence="7">4.3.1.19</ecNumber>
    </submittedName>
</protein>
<evidence type="ECO:0000256" key="1">
    <source>
        <dbReference type="ARBA" id="ARBA00001933"/>
    </source>
</evidence>
<dbReference type="RefSeq" id="WP_247028078.1">
    <property type="nucleotide sequence ID" value="NZ_JALKCH010000004.1"/>
</dbReference>
<dbReference type="InterPro" id="IPR050147">
    <property type="entry name" value="Ser/Thr_Dehydratase"/>
</dbReference>
<comment type="caution">
    <text evidence="7">The sequence shown here is derived from an EMBL/GenBank/DDBJ whole genome shotgun (WGS) entry which is preliminary data.</text>
</comment>
<dbReference type="Gene3D" id="3.30.70.260">
    <property type="match status" value="1"/>
</dbReference>
<dbReference type="CDD" id="cd04886">
    <property type="entry name" value="ACT_ThrD-II-like"/>
    <property type="match status" value="1"/>
</dbReference>
<dbReference type="Gene3D" id="3.40.50.1100">
    <property type="match status" value="2"/>
</dbReference>
<dbReference type="NCBIfam" id="TIGR01127">
    <property type="entry name" value="ilvA_1Cterm"/>
    <property type="match status" value="1"/>
</dbReference>
<feature type="domain" description="ACT" evidence="6">
    <location>
        <begin position="335"/>
        <end position="411"/>
    </location>
</feature>
<dbReference type="EMBL" id="JALKCH010000004">
    <property type="protein sequence ID" value="MCK0196722.1"/>
    <property type="molecule type" value="Genomic_DNA"/>
</dbReference>
<reference evidence="7 8" key="1">
    <citation type="submission" date="2022-04" db="EMBL/GenBank/DDBJ databases">
        <authorList>
            <person name="Grouzdev D.S."/>
            <person name="Pantiukh K.S."/>
            <person name="Krutkina M.S."/>
        </authorList>
    </citation>
    <scope>NUCLEOTIDE SEQUENCE [LARGE SCALE GENOMIC DNA]</scope>
    <source>
        <strain evidence="7 8">6x-1</strain>
    </source>
</reference>
<dbReference type="PANTHER" id="PTHR48078:SF6">
    <property type="entry name" value="L-THREONINE DEHYDRATASE CATABOLIC TDCB"/>
    <property type="match status" value="1"/>
</dbReference>
<evidence type="ECO:0000256" key="4">
    <source>
        <dbReference type="ARBA" id="ARBA00023239"/>
    </source>
</evidence>
<dbReference type="GO" id="GO:0004794">
    <property type="term" value="F:threonine deaminase activity"/>
    <property type="evidence" value="ECO:0007669"/>
    <property type="project" value="UniProtKB-EC"/>
</dbReference>
<dbReference type="PANTHER" id="PTHR48078">
    <property type="entry name" value="THREONINE DEHYDRATASE, MITOCHONDRIAL-RELATED"/>
    <property type="match status" value="1"/>
</dbReference>
<evidence type="ECO:0000259" key="6">
    <source>
        <dbReference type="PROSITE" id="PS51671"/>
    </source>
</evidence>